<dbReference type="AlphaFoldDB" id="A0AAV1YG47"/>
<feature type="region of interest" description="Disordered" evidence="1">
    <location>
        <begin position="29"/>
        <end position="78"/>
    </location>
</feature>
<dbReference type="Proteomes" id="UP001497480">
    <property type="component" value="Unassembled WGS sequence"/>
</dbReference>
<accession>A0AAV1YG47</accession>
<feature type="compositionally biased region" description="Polar residues" evidence="1">
    <location>
        <begin position="196"/>
        <end position="207"/>
    </location>
</feature>
<organism evidence="2 3">
    <name type="scientific">Lupinus luteus</name>
    <name type="common">European yellow lupine</name>
    <dbReference type="NCBI Taxonomy" id="3873"/>
    <lineage>
        <taxon>Eukaryota</taxon>
        <taxon>Viridiplantae</taxon>
        <taxon>Streptophyta</taxon>
        <taxon>Embryophyta</taxon>
        <taxon>Tracheophyta</taxon>
        <taxon>Spermatophyta</taxon>
        <taxon>Magnoliopsida</taxon>
        <taxon>eudicotyledons</taxon>
        <taxon>Gunneridae</taxon>
        <taxon>Pentapetalae</taxon>
        <taxon>rosids</taxon>
        <taxon>fabids</taxon>
        <taxon>Fabales</taxon>
        <taxon>Fabaceae</taxon>
        <taxon>Papilionoideae</taxon>
        <taxon>50 kb inversion clade</taxon>
        <taxon>genistoids sensu lato</taxon>
        <taxon>core genistoids</taxon>
        <taxon>Genisteae</taxon>
        <taxon>Lupinus</taxon>
    </lineage>
</organism>
<sequence>MFLWYCNLLRFIASIAIITTLCSVRFRRKSEEPTTLSDSSEMEMDLSASNSPSSTRKATTPISLEQQQQQQPRTSAATEMDNNGNMLMKELPLPPAMQVHNDSNIPINVKRTTSERRVSFNMSLKLPRSFSMVKNKDQHHNKEDDEIGKKAKLKPDESVWMKTIILGEKCNPDEEEDAIIYERKGKKISAYHPKKSTSMSLSRQWSSIDPEALSVPHAQSNEERINNM</sequence>
<feature type="region of interest" description="Disordered" evidence="1">
    <location>
        <begin position="184"/>
        <end position="228"/>
    </location>
</feature>
<evidence type="ECO:0000256" key="1">
    <source>
        <dbReference type="SAM" id="MobiDB-lite"/>
    </source>
</evidence>
<evidence type="ECO:0000313" key="3">
    <source>
        <dbReference type="Proteomes" id="UP001497480"/>
    </source>
</evidence>
<gene>
    <name evidence="2" type="ORF">LLUT_LOCUS33978</name>
</gene>
<reference evidence="2 3" key="1">
    <citation type="submission" date="2024-03" db="EMBL/GenBank/DDBJ databases">
        <authorList>
            <person name="Martinez-Hernandez J."/>
        </authorList>
    </citation>
    <scope>NUCLEOTIDE SEQUENCE [LARGE SCALE GENOMIC DNA]</scope>
</reference>
<protein>
    <submittedName>
        <fullName evidence="2">Uncharacterized protein</fullName>
    </submittedName>
</protein>
<keyword evidence="3" id="KW-1185">Reference proteome</keyword>
<feature type="compositionally biased region" description="Polar residues" evidence="1">
    <location>
        <begin position="47"/>
        <end position="65"/>
    </location>
</feature>
<dbReference type="EMBL" id="CAXHTB010000024">
    <property type="protein sequence ID" value="CAL0332918.1"/>
    <property type="molecule type" value="Genomic_DNA"/>
</dbReference>
<feature type="compositionally biased region" description="Basic residues" evidence="1">
    <location>
        <begin position="184"/>
        <end position="195"/>
    </location>
</feature>
<name>A0AAV1YG47_LUPLU</name>
<proteinExistence type="predicted"/>
<comment type="caution">
    <text evidence="2">The sequence shown here is derived from an EMBL/GenBank/DDBJ whole genome shotgun (WGS) entry which is preliminary data.</text>
</comment>
<dbReference type="PANTHER" id="PTHR36801:SF3">
    <property type="entry name" value="OS06G0150300 PROTEIN"/>
    <property type="match status" value="1"/>
</dbReference>
<dbReference type="PANTHER" id="PTHR36801">
    <property type="entry name" value="OS06G0150200 PROTEIN"/>
    <property type="match status" value="1"/>
</dbReference>
<evidence type="ECO:0000313" key="2">
    <source>
        <dbReference type="EMBL" id="CAL0332918.1"/>
    </source>
</evidence>